<proteinExistence type="predicted"/>
<gene>
    <name evidence="3" type="ORF">PQO05_12065</name>
</gene>
<dbReference type="EMBL" id="CP117167">
    <property type="protein sequence ID" value="WCT14672.1"/>
    <property type="molecule type" value="Genomic_DNA"/>
</dbReference>
<keyword evidence="4" id="KW-1185">Reference proteome</keyword>
<dbReference type="InterPro" id="IPR002931">
    <property type="entry name" value="Transglutaminase-like"/>
</dbReference>
<dbReference type="Pfam" id="PF01841">
    <property type="entry name" value="Transglut_core"/>
    <property type="match status" value="1"/>
</dbReference>
<feature type="domain" description="Transglutaminase-like" evidence="2">
    <location>
        <begin position="301"/>
        <end position="380"/>
    </location>
</feature>
<dbReference type="Gene3D" id="3.10.620.30">
    <property type="match status" value="1"/>
</dbReference>
<evidence type="ECO:0000256" key="1">
    <source>
        <dbReference type="SAM" id="SignalP"/>
    </source>
</evidence>
<organism evidence="3 4">
    <name type="scientific">Mucilaginibacter jinjuensis</name>
    <dbReference type="NCBI Taxonomy" id="1176721"/>
    <lineage>
        <taxon>Bacteria</taxon>
        <taxon>Pseudomonadati</taxon>
        <taxon>Bacteroidota</taxon>
        <taxon>Sphingobacteriia</taxon>
        <taxon>Sphingobacteriales</taxon>
        <taxon>Sphingobacteriaceae</taxon>
        <taxon>Mucilaginibacter</taxon>
    </lineage>
</organism>
<keyword evidence="1" id="KW-0732">Signal</keyword>
<dbReference type="Proteomes" id="UP001216139">
    <property type="component" value="Chromosome"/>
</dbReference>
<feature type="signal peptide" evidence="1">
    <location>
        <begin position="1"/>
        <end position="20"/>
    </location>
</feature>
<protein>
    <submittedName>
        <fullName evidence="3">Transglutaminase domain-containing protein</fullName>
    </submittedName>
</protein>
<evidence type="ECO:0000313" key="3">
    <source>
        <dbReference type="EMBL" id="WCT14672.1"/>
    </source>
</evidence>
<evidence type="ECO:0000313" key="4">
    <source>
        <dbReference type="Proteomes" id="UP001216139"/>
    </source>
</evidence>
<dbReference type="Gene3D" id="2.60.120.1130">
    <property type="match status" value="1"/>
</dbReference>
<dbReference type="RefSeq" id="WP_273633168.1">
    <property type="nucleotide sequence ID" value="NZ_CP117167.1"/>
</dbReference>
<reference evidence="3 4" key="1">
    <citation type="submission" date="2023-02" db="EMBL/GenBank/DDBJ databases">
        <title>Genome sequence of Mucilaginibacter jinjuensis strain KACC 16571.</title>
        <authorList>
            <person name="Kim S."/>
            <person name="Heo J."/>
            <person name="Kwon S.-W."/>
        </authorList>
    </citation>
    <scope>NUCLEOTIDE SEQUENCE [LARGE SCALE GENOMIC DNA]</scope>
    <source>
        <strain evidence="3 4">KACC 16571</strain>
    </source>
</reference>
<accession>A0ABY7TE80</accession>
<evidence type="ECO:0000259" key="2">
    <source>
        <dbReference type="Pfam" id="PF01841"/>
    </source>
</evidence>
<dbReference type="Gene3D" id="2.60.40.3140">
    <property type="match status" value="1"/>
</dbReference>
<name>A0ABY7TE80_9SPHI</name>
<feature type="chain" id="PRO_5046251222" evidence="1">
    <location>
        <begin position="21"/>
        <end position="659"/>
    </location>
</feature>
<sequence length="659" mass="75998">MKYFLPLFFLLLTINYQSFAEDFEFGKITDQEIQMKRYNKDTNAHAVVLNEYGKAYVSTGDHIRLQFEHHVKIKIFDSKAFNSEGNIVIRLDKEDSNIFETARDIEAITSYLDDDGILRQTSLDQSKIFHVNQNKYFDLVKFDMPNMRRGCVIEYKYKTESPFLFNFHTWDFQDDIPKMHSEYHASIPGVFDYNISLRGALKLTKNTSEIDRECFSYFGTKCDCSNLAFIMDDVPAFVREEYMTASKNFISAIYFEMSQRQDFNTGAKVKITKEWKDVDYSLKSNEYFGSQIKRSGLMKDRVKDVIAGKTDEMAKAKALYEFVQKSFKWNNFYGKYSDDGIRTALDKHTGNIGDINLTLIAALKASDINTEAVLLSTRDHGIVNRLFPVESDFDYVIAKVNIGEKSYLLDASDPLLGFGMLPLRCINDQGRVISFEKPSYWIDIKEPQKESSVSNLNLILQPNGKITGTFKEFSSGYAAYRKREEIKEFNSFDEYAEHLDERFPKVKILKSEIEGLDSLDNPIAETYEIEIDGYKSMQHDRLSFNPFIFGHLQVNPFKLADRTYPVDMGVPSDERFSMTLHLPDNFTVESASKDQGFSLPDNGGRLISNLSNDTESCTYSQALSFYKPVYSVDEYPSLKEFYNKVVQAEGSEIIFKKKQ</sequence>